<dbReference type="InterPro" id="IPR003097">
    <property type="entry name" value="CysJ-like_FAD-binding"/>
</dbReference>
<dbReference type="PANTHER" id="PTHR19384:SF10">
    <property type="entry name" value="NADPH-DEPENDENT DIFLAVIN OXIDOREDUCTASE 1"/>
    <property type="match status" value="1"/>
</dbReference>
<feature type="domain" description="FAD-binding FR-type" evidence="15">
    <location>
        <begin position="204"/>
        <end position="445"/>
    </location>
</feature>
<feature type="domain" description="Flavodoxin-like" evidence="14">
    <location>
        <begin position="6"/>
        <end position="150"/>
    </location>
</feature>
<dbReference type="GO" id="GO:0016226">
    <property type="term" value="P:iron-sulfur cluster assembly"/>
    <property type="evidence" value="ECO:0007669"/>
    <property type="project" value="UniProtKB-UniRule"/>
</dbReference>
<accession>A0A9P0ADU5</accession>
<keyword evidence="6 13" id="KW-0288">FMN</keyword>
<dbReference type="HAMAP" id="MF_03178">
    <property type="entry name" value="NDOR1"/>
    <property type="match status" value="1"/>
</dbReference>
<feature type="binding site" evidence="13">
    <location>
        <position position="352"/>
    </location>
    <ligand>
        <name>FAD</name>
        <dbReference type="ChEBI" id="CHEBI:57692"/>
    </ligand>
</feature>
<evidence type="ECO:0000256" key="7">
    <source>
        <dbReference type="ARBA" id="ARBA00022827"/>
    </source>
</evidence>
<dbReference type="FunFam" id="3.40.50.80:FF:000030">
    <property type="entry name" value="NADPH-dependent diflavin oxidoreductase 1"/>
    <property type="match status" value="1"/>
</dbReference>
<dbReference type="Pfam" id="PF00667">
    <property type="entry name" value="FAD_binding_1"/>
    <property type="match status" value="1"/>
</dbReference>
<feature type="binding site" evidence="13">
    <location>
        <begin position="384"/>
        <end position="387"/>
    </location>
    <ligand>
        <name>FAD</name>
        <dbReference type="ChEBI" id="CHEBI:57692"/>
    </ligand>
</feature>
<dbReference type="PROSITE" id="PS51384">
    <property type="entry name" value="FAD_FR"/>
    <property type="match status" value="1"/>
</dbReference>
<evidence type="ECO:0000256" key="5">
    <source>
        <dbReference type="ARBA" id="ARBA00022630"/>
    </source>
</evidence>
<comment type="catalytic activity">
    <reaction evidence="10">
        <text>2 oxidized [2Fe-2S]-[protein] + NADPH = 2 reduced [2Fe-2S]-[protein] + NADP(+) + H(+)</text>
        <dbReference type="Rhea" id="RHEA:67716"/>
        <dbReference type="Rhea" id="RHEA-COMP:17327"/>
        <dbReference type="Rhea" id="RHEA-COMP:17328"/>
        <dbReference type="ChEBI" id="CHEBI:15378"/>
        <dbReference type="ChEBI" id="CHEBI:33737"/>
        <dbReference type="ChEBI" id="CHEBI:33738"/>
        <dbReference type="ChEBI" id="CHEBI:57783"/>
        <dbReference type="ChEBI" id="CHEBI:58349"/>
    </reaction>
    <physiologicalReaction direction="left-to-right" evidence="10">
        <dbReference type="Rhea" id="RHEA:67717"/>
    </physiologicalReaction>
</comment>
<dbReference type="InterPro" id="IPR001433">
    <property type="entry name" value="OxRdtase_FAD/NAD-bd"/>
</dbReference>
<organism evidence="16 17">
    <name type="scientific">Bemisia tabaci</name>
    <name type="common">Sweetpotato whitefly</name>
    <name type="synonym">Aleurodes tabaci</name>
    <dbReference type="NCBI Taxonomy" id="7038"/>
    <lineage>
        <taxon>Eukaryota</taxon>
        <taxon>Metazoa</taxon>
        <taxon>Ecdysozoa</taxon>
        <taxon>Arthropoda</taxon>
        <taxon>Hexapoda</taxon>
        <taxon>Insecta</taxon>
        <taxon>Pterygota</taxon>
        <taxon>Neoptera</taxon>
        <taxon>Paraneoptera</taxon>
        <taxon>Hemiptera</taxon>
        <taxon>Sternorrhyncha</taxon>
        <taxon>Aleyrodoidea</taxon>
        <taxon>Aleyrodidae</taxon>
        <taxon>Aleyrodinae</taxon>
        <taxon>Bemisia</taxon>
    </lineage>
</organism>
<reference evidence="16" key="1">
    <citation type="submission" date="2021-12" db="EMBL/GenBank/DDBJ databases">
        <authorList>
            <person name="King R."/>
        </authorList>
    </citation>
    <scope>NUCLEOTIDE SEQUENCE</scope>
</reference>
<evidence type="ECO:0000256" key="8">
    <source>
        <dbReference type="ARBA" id="ARBA00022857"/>
    </source>
</evidence>
<dbReference type="GO" id="GO:0050661">
    <property type="term" value="F:NADP binding"/>
    <property type="evidence" value="ECO:0007669"/>
    <property type="project" value="UniProtKB-UniRule"/>
</dbReference>
<dbReference type="InterPro" id="IPR008254">
    <property type="entry name" value="Flavodoxin/NO_synth"/>
</dbReference>
<dbReference type="InterPro" id="IPR028879">
    <property type="entry name" value="NDOR1"/>
</dbReference>
<sequence length="598" mass="67818">MNDRKLTILYGSQTGTAQDIAERIWRESKHYHFKGPVKPLDEFDVRNLIYEPVLIFVCATTGQGEEPDNMKKFWKFLLRRNLPSTSLINSKFAILGLGDSSYAKFNFVAKKLSKRLEQLGAERICSVGLADDQHDLGADAVVDPWIKNLWETLLNIYPLPSGVQPSKSDSLPLSRWNVKIQNNVTSSSGEEGAELSHINMFVSQEPRIAECISNKRMTSETHFQDVRLIKLSSDLDYKPGDIAVVYPQNNPDAVHTLFTILSAEDNTYRYHKNDSVTVSPQDPDMPVPQELSKPVTLLDCATNYWDLNAIPRRYTFQLLSHFTTNELEKEKLVEFTTAEGLEELYNYCNRPRRNILEVLADFPYAAKNIPAHYLFEVLPRIKPRYFSIASSRIYHPNEIHLMVAVVVYKTKLVKPRSGLASRWLAAIEPGQKLPVSILKGSLTFPQDPKIPVIMVGPGTGVAPFRSYVYERVGLGTASAKVLHLYFGCRYHDQDFHCKEEWDQLIKANELTMHTAFSRDQSEKIYVQDLIKRNGESVAKLISDGAHIYIAGNAKDMPTAVKEAFANSVATQKKESLEEAMKSIEAMEQNGKYQTETWT</sequence>
<protein>
    <recommendedName>
        <fullName evidence="13">NADPH-dependent diflavin oxidoreductase 1</fullName>
        <ecNumber evidence="13">1.18.1.-</ecNumber>
    </recommendedName>
    <alternativeName>
        <fullName evidence="13">NADPH-dependent FMN and FAD-containing oxidoreductase</fullName>
    </alternativeName>
</protein>
<dbReference type="GO" id="GO:0010181">
    <property type="term" value="F:FMN binding"/>
    <property type="evidence" value="ECO:0007669"/>
    <property type="project" value="UniProtKB-UniRule"/>
</dbReference>
<dbReference type="SUPFAM" id="SSF52218">
    <property type="entry name" value="Flavoproteins"/>
    <property type="match status" value="1"/>
</dbReference>
<comment type="subunit">
    <text evidence="12">Interacts with CIAPIN1; as part of the cytosolic iron-sulfur (Fe-S) protein assembly (CIA) machinery. Interacts with DCPS.</text>
</comment>
<gene>
    <name evidence="16" type="ORF">BEMITA_LOCUS7572</name>
</gene>
<dbReference type="InterPro" id="IPR017927">
    <property type="entry name" value="FAD-bd_FR_type"/>
</dbReference>
<feature type="binding site" evidence="13">
    <location>
        <position position="597"/>
    </location>
    <ligand>
        <name>FAD</name>
        <dbReference type="ChEBI" id="CHEBI:57692"/>
    </ligand>
</feature>
<evidence type="ECO:0000256" key="2">
    <source>
        <dbReference type="ARBA" id="ARBA00001974"/>
    </source>
</evidence>
<dbReference type="Pfam" id="PF00175">
    <property type="entry name" value="NAD_binding_1"/>
    <property type="match status" value="1"/>
</dbReference>
<evidence type="ECO:0000259" key="15">
    <source>
        <dbReference type="PROSITE" id="PS51384"/>
    </source>
</evidence>
<evidence type="ECO:0000256" key="13">
    <source>
        <dbReference type="HAMAP-Rule" id="MF_03178"/>
    </source>
</evidence>
<keyword evidence="17" id="KW-1185">Reference proteome</keyword>
<dbReference type="GO" id="GO:0160246">
    <property type="term" value="F:NADPH-iron-sulfur [2Fe-2S] protein oxidoreductase activity"/>
    <property type="evidence" value="ECO:0007669"/>
    <property type="project" value="InterPro"/>
</dbReference>
<feature type="binding site" evidence="13">
    <location>
        <begin position="59"/>
        <end position="62"/>
    </location>
    <ligand>
        <name>FMN</name>
        <dbReference type="ChEBI" id="CHEBI:58210"/>
    </ligand>
</feature>
<feature type="binding site" evidence="13">
    <location>
        <position position="132"/>
    </location>
    <ligand>
        <name>FMN</name>
        <dbReference type="ChEBI" id="CHEBI:58210"/>
    </ligand>
</feature>
<feature type="binding site" evidence="13">
    <location>
        <begin position="12"/>
        <end position="17"/>
    </location>
    <ligand>
        <name>FMN</name>
        <dbReference type="ChEBI" id="CHEBI:58210"/>
    </ligand>
</feature>
<dbReference type="PROSITE" id="PS50902">
    <property type="entry name" value="FLAVODOXIN_LIKE"/>
    <property type="match status" value="1"/>
</dbReference>
<dbReference type="PRINTS" id="PR00371">
    <property type="entry name" value="FPNCR"/>
</dbReference>
<comment type="similarity">
    <text evidence="13">Belongs to the NADPH-dependent diflavin oxidoreductase NDOR1 family.</text>
</comment>
<dbReference type="GO" id="GO:0050660">
    <property type="term" value="F:flavin adenine dinucleotide binding"/>
    <property type="evidence" value="ECO:0007669"/>
    <property type="project" value="UniProtKB-UniRule"/>
</dbReference>
<dbReference type="SUPFAM" id="SSF52343">
    <property type="entry name" value="Ferredoxin reductase-like, C-terminal NADP-linked domain"/>
    <property type="match status" value="1"/>
</dbReference>
<keyword evidence="8 13" id="KW-0521">NADP</keyword>
<dbReference type="Gene3D" id="2.40.30.10">
    <property type="entry name" value="Translation factors"/>
    <property type="match status" value="1"/>
</dbReference>
<dbReference type="GO" id="GO:0005634">
    <property type="term" value="C:nucleus"/>
    <property type="evidence" value="ECO:0007669"/>
    <property type="project" value="UniProtKB-ARBA"/>
</dbReference>
<dbReference type="InterPro" id="IPR039261">
    <property type="entry name" value="FNR_nucleotide-bd"/>
</dbReference>
<dbReference type="PRINTS" id="PR00369">
    <property type="entry name" value="FLAVODOXIN"/>
</dbReference>
<dbReference type="PANTHER" id="PTHR19384">
    <property type="entry name" value="NITRIC OXIDE SYNTHASE-RELATED"/>
    <property type="match status" value="1"/>
</dbReference>
<keyword evidence="7 13" id="KW-0274">FAD</keyword>
<dbReference type="SUPFAM" id="SSF63380">
    <property type="entry name" value="Riboflavin synthase domain-like"/>
    <property type="match status" value="1"/>
</dbReference>
<evidence type="ECO:0000259" key="14">
    <source>
        <dbReference type="PROSITE" id="PS50902"/>
    </source>
</evidence>
<dbReference type="InterPro" id="IPR023173">
    <property type="entry name" value="NADPH_Cyt_P450_Rdtase_alpha"/>
</dbReference>
<keyword evidence="4 13" id="KW-0963">Cytoplasm</keyword>
<comment type="function">
    <text evidence="13">NADPH-dependent reductase which is a central component of the cytosolic iron-sulfur (Fe-S) protein assembly (CIA) machinery. Transfers electrons from NADPH via its FAD and FMN prosthetic groups to the [2Fe-2S] cluster of the anamorsin/DRE2 homolog, another key component of the CIA machinery. In turn, this reduced cluster provides electrons for assembly of cytosolic iron-sulfur cluster proteins.</text>
</comment>
<dbReference type="InterPro" id="IPR001709">
    <property type="entry name" value="Flavoprot_Pyr_Nucl_cyt_Rdtase"/>
</dbReference>
<evidence type="ECO:0000256" key="11">
    <source>
        <dbReference type="ARBA" id="ARBA00059862"/>
    </source>
</evidence>
<comment type="caution">
    <text evidence="13">Lacks conserved residue(s) required for the propagation of feature annotation.</text>
</comment>
<comment type="cofactor">
    <cofactor evidence="1 13">
        <name>FMN</name>
        <dbReference type="ChEBI" id="CHEBI:58210"/>
    </cofactor>
</comment>
<evidence type="ECO:0000256" key="12">
    <source>
        <dbReference type="ARBA" id="ARBA00063044"/>
    </source>
</evidence>
<keyword evidence="5 13" id="KW-0285">Flavoprotein</keyword>
<dbReference type="EMBL" id="OU963865">
    <property type="protein sequence ID" value="CAH0388670.1"/>
    <property type="molecule type" value="Genomic_DNA"/>
</dbReference>
<feature type="binding site" evidence="13">
    <location>
        <begin position="523"/>
        <end position="527"/>
    </location>
    <ligand>
        <name>NADP(+)</name>
        <dbReference type="ChEBI" id="CHEBI:58349"/>
    </ligand>
</feature>
<evidence type="ECO:0000256" key="6">
    <source>
        <dbReference type="ARBA" id="ARBA00022643"/>
    </source>
</evidence>
<evidence type="ECO:0000256" key="3">
    <source>
        <dbReference type="ARBA" id="ARBA00004496"/>
    </source>
</evidence>
<dbReference type="InterPro" id="IPR029039">
    <property type="entry name" value="Flavoprotein-like_sf"/>
</dbReference>
<dbReference type="KEGG" id="btab:109036887"/>
<evidence type="ECO:0000256" key="10">
    <source>
        <dbReference type="ARBA" id="ARBA00052174"/>
    </source>
</evidence>
<comment type="similarity">
    <text evidence="13">In the N-terminal section; belongs to the flavodoxin family.</text>
</comment>
<proteinExistence type="inferred from homology"/>
<comment type="function">
    <text evidence="11">NADPH-dependent reductase which is a central component of the cytosolic iron-sulfur (Fe-S) protein assembly (CIA) machinery. Transfers electrons from NADPH via its FAD and FMN prosthetic groups to the [2Fe-2S] cluster of CIAPIN1, another key component of the CIA machinery. In turn, this reduced cluster provides electrons for assembly of cytosolic iron-sulfur cluster proteins. It can also reduce the [2Fe-2S] cluster of CISD1 and activate this protein implicated in Fe/S cluster repair. In vitro can fully activate methionine synthase/MTR in the presence of soluble cytochrome b5/CYB5A.</text>
</comment>
<keyword evidence="9 13" id="KW-0560">Oxidoreductase</keyword>
<evidence type="ECO:0000256" key="4">
    <source>
        <dbReference type="ARBA" id="ARBA00022490"/>
    </source>
</evidence>
<feature type="binding site" evidence="13">
    <location>
        <begin position="97"/>
        <end position="106"/>
    </location>
    <ligand>
        <name>FMN</name>
        <dbReference type="ChEBI" id="CHEBI:58210"/>
    </ligand>
</feature>
<dbReference type="GO" id="GO:0016651">
    <property type="term" value="F:oxidoreductase activity, acting on NAD(P)H"/>
    <property type="evidence" value="ECO:0007669"/>
    <property type="project" value="UniProtKB-UniRule"/>
</dbReference>
<dbReference type="Pfam" id="PF00258">
    <property type="entry name" value="Flavodoxin_1"/>
    <property type="match status" value="1"/>
</dbReference>
<dbReference type="FunFam" id="3.40.50.360:FF:000015">
    <property type="entry name" value="NADPH-dependent diflavin oxidoreductase 1"/>
    <property type="match status" value="1"/>
</dbReference>
<name>A0A9P0ADU5_BEMTA</name>
<feature type="binding site" evidence="13">
    <location>
        <begin position="517"/>
        <end position="518"/>
    </location>
    <ligand>
        <name>NADP(+)</name>
        <dbReference type="ChEBI" id="CHEBI:58349"/>
    </ligand>
</feature>
<evidence type="ECO:0000256" key="9">
    <source>
        <dbReference type="ARBA" id="ARBA00023002"/>
    </source>
</evidence>
<evidence type="ECO:0000313" key="17">
    <source>
        <dbReference type="Proteomes" id="UP001152759"/>
    </source>
</evidence>
<dbReference type="Gene3D" id="3.40.50.360">
    <property type="match status" value="1"/>
</dbReference>
<dbReference type="Gene3D" id="1.20.990.10">
    <property type="entry name" value="NADPH-cytochrome p450 Reductase, Chain A, domain 3"/>
    <property type="match status" value="1"/>
</dbReference>
<dbReference type="EC" id="1.18.1.-" evidence="13"/>
<comment type="cofactor">
    <cofactor evidence="2 13">
        <name>FAD</name>
        <dbReference type="ChEBI" id="CHEBI:57692"/>
    </cofactor>
</comment>
<comment type="similarity">
    <text evidence="13">In the C-terminal section; belongs to the flavoprotein pyridine nucleotide cytochrome reductase family.</text>
</comment>
<dbReference type="InterPro" id="IPR017938">
    <property type="entry name" value="Riboflavin_synthase-like_b-brl"/>
</dbReference>
<comment type="subcellular location">
    <subcellularLocation>
        <location evidence="3 13">Cytoplasm</location>
    </subcellularLocation>
</comment>
<evidence type="ECO:0000256" key="1">
    <source>
        <dbReference type="ARBA" id="ARBA00001917"/>
    </source>
</evidence>
<dbReference type="InterPro" id="IPR001094">
    <property type="entry name" value="Flavdoxin-like"/>
</dbReference>
<dbReference type="AlphaFoldDB" id="A0A9P0ADU5"/>
<dbReference type="FunFam" id="1.20.990.10:FF:000008">
    <property type="entry name" value="NADPH-dependent diflavin oxidoreductase 1"/>
    <property type="match status" value="1"/>
</dbReference>
<dbReference type="Proteomes" id="UP001152759">
    <property type="component" value="Chromosome 4"/>
</dbReference>
<evidence type="ECO:0000313" key="16">
    <source>
        <dbReference type="EMBL" id="CAH0388670.1"/>
    </source>
</evidence>
<feature type="binding site" evidence="13">
    <location>
        <position position="459"/>
    </location>
    <ligand>
        <name>NADP(+)</name>
        <dbReference type="ChEBI" id="CHEBI:58349"/>
    </ligand>
</feature>
<dbReference type="Gene3D" id="3.40.50.80">
    <property type="entry name" value="Nucleotide-binding domain of ferredoxin-NADP reductase (FNR) module"/>
    <property type="match status" value="1"/>
</dbReference>
<dbReference type="GO" id="GO:0005829">
    <property type="term" value="C:cytosol"/>
    <property type="evidence" value="ECO:0007669"/>
    <property type="project" value="UniProtKB-ARBA"/>
</dbReference>